<dbReference type="RefSeq" id="XP_013901836.1">
    <property type="nucleotide sequence ID" value="XM_014046382.1"/>
</dbReference>
<name>A0A0D2MQX1_9CHLO</name>
<organism evidence="9 10">
    <name type="scientific">Monoraphidium neglectum</name>
    <dbReference type="NCBI Taxonomy" id="145388"/>
    <lineage>
        <taxon>Eukaryota</taxon>
        <taxon>Viridiplantae</taxon>
        <taxon>Chlorophyta</taxon>
        <taxon>core chlorophytes</taxon>
        <taxon>Chlorophyceae</taxon>
        <taxon>CS clade</taxon>
        <taxon>Sphaeropleales</taxon>
        <taxon>Selenastraceae</taxon>
        <taxon>Monoraphidium</taxon>
    </lineage>
</organism>
<dbReference type="Pfam" id="PF04145">
    <property type="entry name" value="Ctr"/>
    <property type="match status" value="2"/>
</dbReference>
<gene>
    <name evidence="9" type="ORF">MNEG_5139</name>
</gene>
<evidence type="ECO:0000313" key="9">
    <source>
        <dbReference type="EMBL" id="KIZ02817.1"/>
    </source>
</evidence>
<proteinExistence type="inferred from homology"/>
<evidence type="ECO:0000256" key="3">
    <source>
        <dbReference type="ARBA" id="ARBA00022692"/>
    </source>
</evidence>
<dbReference type="OrthoDB" id="73901at2759"/>
<dbReference type="STRING" id="145388.A0A0D2MQX1"/>
<dbReference type="Proteomes" id="UP000054498">
    <property type="component" value="Unassembled WGS sequence"/>
</dbReference>
<keyword evidence="4 7" id="KW-0187">Copper transport</keyword>
<feature type="transmembrane region" description="Helical" evidence="7">
    <location>
        <begin position="77"/>
        <end position="103"/>
    </location>
</feature>
<evidence type="ECO:0000256" key="2">
    <source>
        <dbReference type="ARBA" id="ARBA00006921"/>
    </source>
</evidence>
<keyword evidence="6 7" id="KW-0472">Membrane</keyword>
<keyword evidence="5 7" id="KW-1133">Transmembrane helix</keyword>
<protein>
    <recommendedName>
        <fullName evidence="7">Copper transport protein</fullName>
    </recommendedName>
</protein>
<evidence type="ECO:0000256" key="8">
    <source>
        <dbReference type="SAM" id="SignalP"/>
    </source>
</evidence>
<comment type="similarity">
    <text evidence="2 7">Belongs to the copper transporter (Ctr) (TC 1.A.56) family. SLC31A subfamily.</text>
</comment>
<keyword evidence="7" id="KW-0186">Copper</keyword>
<evidence type="ECO:0000256" key="6">
    <source>
        <dbReference type="ARBA" id="ARBA00023136"/>
    </source>
</evidence>
<evidence type="ECO:0000256" key="1">
    <source>
        <dbReference type="ARBA" id="ARBA00004141"/>
    </source>
</evidence>
<evidence type="ECO:0000313" key="10">
    <source>
        <dbReference type="Proteomes" id="UP000054498"/>
    </source>
</evidence>
<evidence type="ECO:0000256" key="4">
    <source>
        <dbReference type="ARBA" id="ARBA00022796"/>
    </source>
</evidence>
<dbReference type="AlphaFoldDB" id="A0A0D2MQX1"/>
<dbReference type="PANTHER" id="PTHR12483:SF27">
    <property type="entry name" value="COPPER TRANSPORT PROTEIN CTR1"/>
    <property type="match status" value="1"/>
</dbReference>
<feature type="chain" id="PRO_5002259022" description="Copper transport protein" evidence="8">
    <location>
        <begin position="31"/>
        <end position="204"/>
    </location>
</feature>
<feature type="transmembrane region" description="Helical" evidence="7">
    <location>
        <begin position="115"/>
        <end position="133"/>
    </location>
</feature>
<dbReference type="PANTHER" id="PTHR12483">
    <property type="entry name" value="SOLUTE CARRIER FAMILY 31 COPPER TRANSPORTERS"/>
    <property type="match status" value="1"/>
</dbReference>
<dbReference type="InterPro" id="IPR007274">
    <property type="entry name" value="Cop_transporter"/>
</dbReference>
<feature type="transmembrane region" description="Helical" evidence="7">
    <location>
        <begin position="153"/>
        <end position="182"/>
    </location>
</feature>
<dbReference type="GO" id="GO:0005886">
    <property type="term" value="C:plasma membrane"/>
    <property type="evidence" value="ECO:0007669"/>
    <property type="project" value="TreeGrafter"/>
</dbReference>
<dbReference type="KEGG" id="mng:MNEG_5139"/>
<evidence type="ECO:0000256" key="5">
    <source>
        <dbReference type="ARBA" id="ARBA00022989"/>
    </source>
</evidence>
<keyword evidence="10" id="KW-1185">Reference proteome</keyword>
<dbReference type="GeneID" id="25738016"/>
<keyword evidence="7" id="KW-0813">Transport</keyword>
<dbReference type="GO" id="GO:0005375">
    <property type="term" value="F:copper ion transmembrane transporter activity"/>
    <property type="evidence" value="ECO:0007669"/>
    <property type="project" value="UniProtKB-UniRule"/>
</dbReference>
<keyword evidence="3 7" id="KW-0812">Transmembrane</keyword>
<sequence length="204" mass="21576">MRWRPSTPALIALSTLSLLAVALLPGGARAPFMADAHHAAAQHGASSLPHGAMSMPMSFELSFDTILWFKPWHPRTAAAWLLSALVLAALGVAHEALASFRVALSRRAQKQQGGLYSALIPGGGGGGGVNDLAPLGTRALHSSLYALNLATGYLLMLAVMTFNVGYFFTVVLSMGAGHLLFFNRTWHLALPRAEACCETSSAHE</sequence>
<accession>A0A0D2MQX1</accession>
<evidence type="ECO:0000256" key="7">
    <source>
        <dbReference type="RuleBase" id="RU367022"/>
    </source>
</evidence>
<keyword evidence="7" id="KW-0406">Ion transport</keyword>
<dbReference type="EMBL" id="KK100971">
    <property type="protein sequence ID" value="KIZ02817.1"/>
    <property type="molecule type" value="Genomic_DNA"/>
</dbReference>
<reference evidence="9 10" key="1">
    <citation type="journal article" date="2013" name="BMC Genomics">
        <title>Reconstruction of the lipid metabolism for the microalga Monoraphidium neglectum from its genome sequence reveals characteristics suitable for biofuel production.</title>
        <authorList>
            <person name="Bogen C."/>
            <person name="Al-Dilaimi A."/>
            <person name="Albersmeier A."/>
            <person name="Wichmann J."/>
            <person name="Grundmann M."/>
            <person name="Rupp O."/>
            <person name="Lauersen K.J."/>
            <person name="Blifernez-Klassen O."/>
            <person name="Kalinowski J."/>
            <person name="Goesmann A."/>
            <person name="Mussgnug J.H."/>
            <person name="Kruse O."/>
        </authorList>
    </citation>
    <scope>NUCLEOTIDE SEQUENCE [LARGE SCALE GENOMIC DNA]</scope>
    <source>
        <strain evidence="9 10">SAG 48.87</strain>
    </source>
</reference>
<feature type="signal peptide" evidence="8">
    <location>
        <begin position="1"/>
        <end position="30"/>
    </location>
</feature>
<comment type="subcellular location">
    <subcellularLocation>
        <location evidence="1 7">Membrane</location>
        <topology evidence="1 7">Multi-pass membrane protein</topology>
    </subcellularLocation>
</comment>
<keyword evidence="8" id="KW-0732">Signal</keyword>